<dbReference type="PANTHER" id="PTHR11361:SF35">
    <property type="entry name" value="DNA MISMATCH REPAIR PROTEIN MSH2"/>
    <property type="match status" value="1"/>
</dbReference>
<gene>
    <name evidence="5" type="ORF">CALVIDRAFT_568355</name>
</gene>
<dbReference type="OrthoDB" id="121051at2759"/>
<dbReference type="Gene3D" id="3.40.50.300">
    <property type="entry name" value="P-loop containing nucleotide triphosphate hydrolases"/>
    <property type="match status" value="1"/>
</dbReference>
<evidence type="ECO:0000256" key="1">
    <source>
        <dbReference type="ARBA" id="ARBA00022741"/>
    </source>
</evidence>
<dbReference type="PANTHER" id="PTHR11361">
    <property type="entry name" value="DNA MISMATCH REPAIR PROTEIN MUTS FAMILY MEMBER"/>
    <property type="match status" value="1"/>
</dbReference>
<dbReference type="GO" id="GO:0005524">
    <property type="term" value="F:ATP binding"/>
    <property type="evidence" value="ECO:0007669"/>
    <property type="project" value="UniProtKB-KW"/>
</dbReference>
<organism evidence="5 6">
    <name type="scientific">Calocera viscosa (strain TUFC12733)</name>
    <dbReference type="NCBI Taxonomy" id="1330018"/>
    <lineage>
        <taxon>Eukaryota</taxon>
        <taxon>Fungi</taxon>
        <taxon>Dikarya</taxon>
        <taxon>Basidiomycota</taxon>
        <taxon>Agaricomycotina</taxon>
        <taxon>Dacrymycetes</taxon>
        <taxon>Dacrymycetales</taxon>
        <taxon>Dacrymycetaceae</taxon>
        <taxon>Calocera</taxon>
    </lineage>
</organism>
<protein>
    <recommendedName>
        <fullName evidence="4">DNA mismatch repair proteins mutS family domain-containing protein</fullName>
    </recommendedName>
</protein>
<dbReference type="Pfam" id="PF00488">
    <property type="entry name" value="MutS_V"/>
    <property type="match status" value="1"/>
</dbReference>
<dbReference type="InterPro" id="IPR045076">
    <property type="entry name" value="MutS"/>
</dbReference>
<keyword evidence="3" id="KW-0238">DNA-binding</keyword>
<dbReference type="GO" id="GO:0006312">
    <property type="term" value="P:mitotic recombination"/>
    <property type="evidence" value="ECO:0007669"/>
    <property type="project" value="TreeGrafter"/>
</dbReference>
<dbReference type="InterPro" id="IPR000432">
    <property type="entry name" value="DNA_mismatch_repair_MutS_C"/>
</dbReference>
<dbReference type="AlphaFoldDB" id="A0A167H7I7"/>
<keyword evidence="6" id="KW-1185">Reference proteome</keyword>
<keyword evidence="2" id="KW-0067">ATP-binding</keyword>
<name>A0A167H7I7_CALVF</name>
<feature type="domain" description="DNA mismatch repair proteins mutS family" evidence="4">
    <location>
        <begin position="131"/>
        <end position="273"/>
    </location>
</feature>
<dbReference type="GO" id="GO:0030983">
    <property type="term" value="F:mismatched DNA binding"/>
    <property type="evidence" value="ECO:0007669"/>
    <property type="project" value="InterPro"/>
</dbReference>
<accession>A0A167H7I7</accession>
<evidence type="ECO:0000313" key="5">
    <source>
        <dbReference type="EMBL" id="KZO91325.1"/>
    </source>
</evidence>
<proteinExistence type="predicted"/>
<dbReference type="Proteomes" id="UP000076738">
    <property type="component" value="Unassembled WGS sequence"/>
</dbReference>
<dbReference type="GO" id="GO:0140664">
    <property type="term" value="F:ATP-dependent DNA damage sensor activity"/>
    <property type="evidence" value="ECO:0007669"/>
    <property type="project" value="InterPro"/>
</dbReference>
<dbReference type="SMART" id="SM00534">
    <property type="entry name" value="MUTSac"/>
    <property type="match status" value="1"/>
</dbReference>
<evidence type="ECO:0000259" key="4">
    <source>
        <dbReference type="SMART" id="SM00534"/>
    </source>
</evidence>
<reference evidence="5 6" key="1">
    <citation type="journal article" date="2016" name="Mol. Biol. Evol.">
        <title>Comparative Genomics of Early-Diverging Mushroom-Forming Fungi Provides Insights into the Origins of Lignocellulose Decay Capabilities.</title>
        <authorList>
            <person name="Nagy L.G."/>
            <person name="Riley R."/>
            <person name="Tritt A."/>
            <person name="Adam C."/>
            <person name="Daum C."/>
            <person name="Floudas D."/>
            <person name="Sun H."/>
            <person name="Yadav J.S."/>
            <person name="Pangilinan J."/>
            <person name="Larsson K.H."/>
            <person name="Matsuura K."/>
            <person name="Barry K."/>
            <person name="Labutti K."/>
            <person name="Kuo R."/>
            <person name="Ohm R.A."/>
            <person name="Bhattacharya S.S."/>
            <person name="Shirouzu T."/>
            <person name="Yoshinaga Y."/>
            <person name="Martin F.M."/>
            <person name="Grigoriev I.V."/>
            <person name="Hibbett D.S."/>
        </authorList>
    </citation>
    <scope>NUCLEOTIDE SEQUENCE [LARGE SCALE GENOMIC DNA]</scope>
    <source>
        <strain evidence="5 6">TUFC12733</strain>
    </source>
</reference>
<dbReference type="STRING" id="1330018.A0A167H7I7"/>
<dbReference type="GO" id="GO:0006298">
    <property type="term" value="P:mismatch repair"/>
    <property type="evidence" value="ECO:0007669"/>
    <property type="project" value="InterPro"/>
</dbReference>
<evidence type="ECO:0000256" key="2">
    <source>
        <dbReference type="ARBA" id="ARBA00022840"/>
    </source>
</evidence>
<dbReference type="SUPFAM" id="SSF52540">
    <property type="entry name" value="P-loop containing nucleoside triphosphate hydrolases"/>
    <property type="match status" value="1"/>
</dbReference>
<evidence type="ECO:0000256" key="3">
    <source>
        <dbReference type="ARBA" id="ARBA00023125"/>
    </source>
</evidence>
<dbReference type="InterPro" id="IPR027417">
    <property type="entry name" value="P-loop_NTPase"/>
</dbReference>
<keyword evidence="1" id="KW-0547">Nucleotide-binding</keyword>
<evidence type="ECO:0000313" key="6">
    <source>
        <dbReference type="Proteomes" id="UP000076738"/>
    </source>
</evidence>
<dbReference type="GO" id="GO:0032301">
    <property type="term" value="C:MutSalpha complex"/>
    <property type="evidence" value="ECO:0007669"/>
    <property type="project" value="TreeGrafter"/>
</dbReference>
<dbReference type="EMBL" id="KV417325">
    <property type="protein sequence ID" value="KZO91325.1"/>
    <property type="molecule type" value="Genomic_DNA"/>
</dbReference>
<sequence>MAEMVEHVLDLGELDNHNYVIKPDFDDDRFPKTFVRELDLDLDKNLHLENNTVYGYCLRLSKNFLRPWTTSSPIWTFAHISVNAPIPYVKPTLSEKGTGNIVIQEARHPCLEVQDDVSFIPNDHEMIKGKSGFQIIAGPNMGGKSTYIRQIGVIALMAQTGCFVPCAEAELPIFDCILARVDAGDSQLKGVSTFMAEMLQTATILKSASKDSLIIIDELGQGTSTYDGFGLAWAISENIATEINVMSAFVTKALVFMPLNWPTFLRLAKRKADELEDFSGVGEPPSKISDETDAGAQLIKDFYAALKDRSIADGEDIAMDERTPDEQMAILRATVEQFKS</sequence>